<dbReference type="RefSeq" id="WP_159660564.1">
    <property type="nucleotide sequence ID" value="NZ_AQPF01000011.1"/>
</dbReference>
<dbReference type="Proteomes" id="UP000771797">
    <property type="component" value="Unassembled WGS sequence"/>
</dbReference>
<name>A0ABQ6Y957_9GAMM</name>
<proteinExistence type="predicted"/>
<sequence>MIKATGAAKLTSDVTGKTYEITPEELEWEVAGGDERGMGVETLYEAMVQVEEHDPDKVVSCTWTASEYPVGALNHVTAVEENGALDADFSFHWEYQPED</sequence>
<keyword evidence="2" id="KW-1185">Reference proteome</keyword>
<reference evidence="1 2" key="1">
    <citation type="submission" date="2012-09" db="EMBL/GenBank/DDBJ databases">
        <title>Genome Sequence of alkane-degrading Bacterium Alcanivorax sp. 6-D-6.</title>
        <authorList>
            <person name="Lai Q."/>
            <person name="Shao Z."/>
        </authorList>
    </citation>
    <scope>NUCLEOTIDE SEQUENCE [LARGE SCALE GENOMIC DNA]</scope>
    <source>
        <strain evidence="1 2">6-D-6</strain>
    </source>
</reference>
<comment type="caution">
    <text evidence="1">The sequence shown here is derived from an EMBL/GenBank/DDBJ whole genome shotgun (WGS) entry which is preliminary data.</text>
</comment>
<protein>
    <submittedName>
        <fullName evidence="1">Uncharacterized protein</fullName>
    </submittedName>
</protein>
<accession>A0ABQ6Y957</accession>
<organism evidence="1 2">
    <name type="scientific">Alcanivorax xiamenensis</name>
    <dbReference type="NCBI Taxonomy" id="1177156"/>
    <lineage>
        <taxon>Bacteria</taxon>
        <taxon>Pseudomonadati</taxon>
        <taxon>Pseudomonadota</taxon>
        <taxon>Gammaproteobacteria</taxon>
        <taxon>Oceanospirillales</taxon>
        <taxon>Alcanivoracaceae</taxon>
        <taxon>Alcanivorax</taxon>
    </lineage>
</organism>
<evidence type="ECO:0000313" key="2">
    <source>
        <dbReference type="Proteomes" id="UP000771797"/>
    </source>
</evidence>
<dbReference type="EMBL" id="AQPF01000011">
    <property type="protein sequence ID" value="KAF0806044.1"/>
    <property type="molecule type" value="Genomic_DNA"/>
</dbReference>
<gene>
    <name evidence="1" type="ORF">A6D6_01862</name>
</gene>
<evidence type="ECO:0000313" key="1">
    <source>
        <dbReference type="EMBL" id="KAF0806044.1"/>
    </source>
</evidence>